<dbReference type="EMBL" id="VTXW01000079">
    <property type="protein sequence ID" value="NOH36566.1"/>
    <property type="molecule type" value="Genomic_DNA"/>
</dbReference>
<sequence length="188" mass="21754">MSVTRSNLVQAYDGEYYRCLTGPYRKYEDANQVARYASKFLGIDVFVREGQIVKQTSSKLNSSAQSKQRAIPSNETVEPIITNRTTIGDLSYFIPVFHGNSFSFYHEKDKSWNRFTYSEAVSACESLNAKLVNKDDLERLSKHESLETWPQILPYWIEGGYVRNFKGEEYSSTKNSKLYLRCRQPLNI</sequence>
<evidence type="ECO:0000313" key="1">
    <source>
        <dbReference type="EMBL" id="NOH36566.1"/>
    </source>
</evidence>
<name>A0A7Y4DUI1_9VIBR</name>
<proteinExistence type="predicted"/>
<comment type="caution">
    <text evidence="1">The sequence shown here is derived from an EMBL/GenBank/DDBJ whole genome shotgun (WGS) entry which is preliminary data.</text>
</comment>
<evidence type="ECO:0008006" key="3">
    <source>
        <dbReference type="Google" id="ProtNLM"/>
    </source>
</evidence>
<dbReference type="RefSeq" id="WP_171369655.1">
    <property type="nucleotide sequence ID" value="NZ_VTXW01000079.1"/>
</dbReference>
<dbReference type="Proteomes" id="UP000525336">
    <property type="component" value="Unassembled WGS sequence"/>
</dbReference>
<protein>
    <recommendedName>
        <fullName evidence="3">SPOR domain-containing protein</fullName>
    </recommendedName>
</protein>
<evidence type="ECO:0000313" key="2">
    <source>
        <dbReference type="Proteomes" id="UP000525336"/>
    </source>
</evidence>
<gene>
    <name evidence="1" type="ORF">F0245_25190</name>
</gene>
<dbReference type="AlphaFoldDB" id="A0A7Y4DUI1"/>
<accession>A0A7Y4DUI1</accession>
<organism evidence="1 2">
    <name type="scientific">Vibrio chagasii</name>
    <dbReference type="NCBI Taxonomy" id="170679"/>
    <lineage>
        <taxon>Bacteria</taxon>
        <taxon>Pseudomonadati</taxon>
        <taxon>Pseudomonadota</taxon>
        <taxon>Gammaproteobacteria</taxon>
        <taxon>Vibrionales</taxon>
        <taxon>Vibrionaceae</taxon>
        <taxon>Vibrio</taxon>
    </lineage>
</organism>
<reference evidence="1 2" key="1">
    <citation type="submission" date="2019-09" db="EMBL/GenBank/DDBJ databases">
        <title>Draft genome sequencing and comparative genomics of hatchery-associated Vibrios.</title>
        <authorList>
            <person name="Kehlet-Delgado H."/>
            <person name="Mueller R.S."/>
        </authorList>
    </citation>
    <scope>NUCLEOTIDE SEQUENCE [LARGE SCALE GENOMIC DNA]</scope>
    <source>
        <strain evidence="1 2">00-90-10</strain>
    </source>
</reference>